<dbReference type="Pfam" id="PF00106">
    <property type="entry name" value="adh_short"/>
    <property type="match status" value="1"/>
</dbReference>
<organism evidence="5 6">
    <name type="scientific">Streptomyces lycii</name>
    <dbReference type="NCBI Taxonomy" id="2654337"/>
    <lineage>
        <taxon>Bacteria</taxon>
        <taxon>Bacillati</taxon>
        <taxon>Actinomycetota</taxon>
        <taxon>Actinomycetes</taxon>
        <taxon>Kitasatosporales</taxon>
        <taxon>Streptomycetaceae</taxon>
        <taxon>Streptomyces</taxon>
    </lineage>
</organism>
<reference evidence="5 6" key="1">
    <citation type="submission" date="2019-10" db="EMBL/GenBank/DDBJ databases">
        <title>Streptomyces tenebrisbrunneis sp.nov., an endogenous actinomycete isolated from of Lycium ruthenicum.</title>
        <authorList>
            <person name="Ma L."/>
        </authorList>
    </citation>
    <scope>NUCLEOTIDE SEQUENCE [LARGE SCALE GENOMIC DNA]</scope>
    <source>
        <strain evidence="5 6">TRM 66187</strain>
    </source>
</reference>
<dbReference type="EMBL" id="WHPN01000174">
    <property type="protein sequence ID" value="KAF4409757.1"/>
    <property type="molecule type" value="Genomic_DNA"/>
</dbReference>
<comment type="caution">
    <text evidence="5">The sequence shown here is derived from an EMBL/GenBank/DDBJ whole genome shotgun (WGS) entry which is preliminary data.</text>
</comment>
<dbReference type="InterPro" id="IPR036291">
    <property type="entry name" value="NAD(P)-bd_dom_sf"/>
</dbReference>
<comment type="similarity">
    <text evidence="1 4">Belongs to the short-chain dehydrogenases/reductases (SDR) family.</text>
</comment>
<dbReference type="InterPro" id="IPR002347">
    <property type="entry name" value="SDR_fam"/>
</dbReference>
<protein>
    <submittedName>
        <fullName evidence="5">SDR family NAD(P)-dependent oxidoreductase</fullName>
    </submittedName>
</protein>
<evidence type="ECO:0000256" key="2">
    <source>
        <dbReference type="ARBA" id="ARBA00022857"/>
    </source>
</evidence>
<evidence type="ECO:0000313" key="5">
    <source>
        <dbReference type="EMBL" id="KAF4409757.1"/>
    </source>
</evidence>
<evidence type="ECO:0000256" key="3">
    <source>
        <dbReference type="ARBA" id="ARBA00023002"/>
    </source>
</evidence>
<proteinExistence type="inferred from homology"/>
<keyword evidence="3" id="KW-0560">Oxidoreductase</keyword>
<dbReference type="PRINTS" id="PR00081">
    <property type="entry name" value="GDHRDH"/>
</dbReference>
<dbReference type="Proteomes" id="UP000621266">
    <property type="component" value="Unassembled WGS sequence"/>
</dbReference>
<dbReference type="PRINTS" id="PR00080">
    <property type="entry name" value="SDRFAMILY"/>
</dbReference>
<dbReference type="Gene3D" id="3.40.50.720">
    <property type="entry name" value="NAD(P)-binding Rossmann-like Domain"/>
    <property type="match status" value="1"/>
</dbReference>
<name>A0ABQ7FM32_9ACTN</name>
<dbReference type="PANTHER" id="PTHR43963">
    <property type="entry name" value="CARBONYL REDUCTASE 1-RELATED"/>
    <property type="match status" value="1"/>
</dbReference>
<dbReference type="RefSeq" id="WP_156205446.1">
    <property type="nucleotide sequence ID" value="NZ_WHPN01000174.1"/>
</dbReference>
<dbReference type="PANTHER" id="PTHR43963:SF6">
    <property type="entry name" value="CHAIN DEHYDROGENASE FAMILY PROTEIN, PUTATIVE (AFU_ORTHOLOGUE AFUA_3G15350)-RELATED"/>
    <property type="match status" value="1"/>
</dbReference>
<evidence type="ECO:0000313" key="6">
    <source>
        <dbReference type="Proteomes" id="UP000621266"/>
    </source>
</evidence>
<sequence>MEPVNGEPVDKETVDKETVALVTGADKGLGRETARQLALRGVTVLLGSRDPGRGAAAARALAAEGAVVTPVRLDVTDADEVRAAAARVRAEHGRLDVLVNNAGAFVGSPAAETTAVEMRDMFEVNVFGVVTVTHAFLPLLRRSAAPRIVNVSSTTGSLTLTSEGADLPGDADRRMAYTCSKAALNMLTVQYAMAFARDPESAHIKINSATPGWTATDINDHRAPRHVSEGARALVELATLPDDGPTGGFFGDEGRVSW</sequence>
<keyword evidence="6" id="KW-1185">Reference proteome</keyword>
<evidence type="ECO:0000256" key="4">
    <source>
        <dbReference type="RuleBase" id="RU000363"/>
    </source>
</evidence>
<keyword evidence="2" id="KW-0521">NADP</keyword>
<evidence type="ECO:0000256" key="1">
    <source>
        <dbReference type="ARBA" id="ARBA00006484"/>
    </source>
</evidence>
<gene>
    <name evidence="5" type="ORF">GCU69_07375</name>
</gene>
<accession>A0ABQ7FM32</accession>
<dbReference type="SUPFAM" id="SSF51735">
    <property type="entry name" value="NAD(P)-binding Rossmann-fold domains"/>
    <property type="match status" value="1"/>
</dbReference>